<dbReference type="AlphaFoldDB" id="A0ABD2WB52"/>
<protein>
    <submittedName>
        <fullName evidence="1">Uncharacterized protein</fullName>
    </submittedName>
</protein>
<proteinExistence type="predicted"/>
<dbReference type="EMBL" id="JBJJXI010000119">
    <property type="protein sequence ID" value="KAL3390335.1"/>
    <property type="molecule type" value="Genomic_DNA"/>
</dbReference>
<gene>
    <name evidence="1" type="ORF">TKK_014780</name>
</gene>
<name>A0ABD2WB52_9HYME</name>
<evidence type="ECO:0000313" key="1">
    <source>
        <dbReference type="EMBL" id="KAL3390335.1"/>
    </source>
</evidence>
<sequence length="122" mass="14273">MRVLLHNNYHRLHRLATTALHCETDRPAKLTLVCVCVYTCSAQCIIVCEFRNNRGKDCSLHCCHYAQLLLRSLEAREKYFALEFIILHRVSTNDTKICFVHSHSLNVSPTSGMHRSRKYYYL</sequence>
<evidence type="ECO:0000313" key="2">
    <source>
        <dbReference type="Proteomes" id="UP001627154"/>
    </source>
</evidence>
<organism evidence="1 2">
    <name type="scientific">Trichogramma kaykai</name>
    <dbReference type="NCBI Taxonomy" id="54128"/>
    <lineage>
        <taxon>Eukaryota</taxon>
        <taxon>Metazoa</taxon>
        <taxon>Ecdysozoa</taxon>
        <taxon>Arthropoda</taxon>
        <taxon>Hexapoda</taxon>
        <taxon>Insecta</taxon>
        <taxon>Pterygota</taxon>
        <taxon>Neoptera</taxon>
        <taxon>Endopterygota</taxon>
        <taxon>Hymenoptera</taxon>
        <taxon>Apocrita</taxon>
        <taxon>Proctotrupomorpha</taxon>
        <taxon>Chalcidoidea</taxon>
        <taxon>Trichogrammatidae</taxon>
        <taxon>Trichogramma</taxon>
    </lineage>
</organism>
<dbReference type="Proteomes" id="UP001627154">
    <property type="component" value="Unassembled WGS sequence"/>
</dbReference>
<comment type="caution">
    <text evidence="1">The sequence shown here is derived from an EMBL/GenBank/DDBJ whole genome shotgun (WGS) entry which is preliminary data.</text>
</comment>
<accession>A0ABD2WB52</accession>
<reference evidence="1 2" key="1">
    <citation type="journal article" date="2024" name="bioRxiv">
        <title>A reference genome for Trichogramma kaykai: A tiny desert-dwelling parasitoid wasp with competing sex-ratio distorters.</title>
        <authorList>
            <person name="Culotta J."/>
            <person name="Lindsey A.R."/>
        </authorList>
    </citation>
    <scope>NUCLEOTIDE SEQUENCE [LARGE SCALE GENOMIC DNA]</scope>
    <source>
        <strain evidence="1 2">KSX58</strain>
    </source>
</reference>
<keyword evidence="2" id="KW-1185">Reference proteome</keyword>